<dbReference type="Proteomes" id="UP000799439">
    <property type="component" value="Unassembled WGS sequence"/>
</dbReference>
<dbReference type="InterPro" id="IPR051016">
    <property type="entry name" value="Diverse_Substrate_AcTransf"/>
</dbReference>
<keyword evidence="5" id="KW-1185">Reference proteome</keyword>
<reference evidence="4" key="1">
    <citation type="journal article" date="2020" name="Stud. Mycol.">
        <title>101 Dothideomycetes genomes: a test case for predicting lifestyles and emergence of pathogens.</title>
        <authorList>
            <person name="Haridas S."/>
            <person name="Albert R."/>
            <person name="Binder M."/>
            <person name="Bloem J."/>
            <person name="Labutti K."/>
            <person name="Salamov A."/>
            <person name="Andreopoulos B."/>
            <person name="Baker S."/>
            <person name="Barry K."/>
            <person name="Bills G."/>
            <person name="Bluhm B."/>
            <person name="Cannon C."/>
            <person name="Castanera R."/>
            <person name="Culley D."/>
            <person name="Daum C."/>
            <person name="Ezra D."/>
            <person name="Gonzalez J."/>
            <person name="Henrissat B."/>
            <person name="Kuo A."/>
            <person name="Liang C."/>
            <person name="Lipzen A."/>
            <person name="Lutzoni F."/>
            <person name="Magnuson J."/>
            <person name="Mondo S."/>
            <person name="Nolan M."/>
            <person name="Ohm R."/>
            <person name="Pangilinan J."/>
            <person name="Park H.-J."/>
            <person name="Ramirez L."/>
            <person name="Alfaro M."/>
            <person name="Sun H."/>
            <person name="Tritt A."/>
            <person name="Yoshinaga Y."/>
            <person name="Zwiers L.-H."/>
            <person name="Turgeon B."/>
            <person name="Goodwin S."/>
            <person name="Spatafora J."/>
            <person name="Crous P."/>
            <person name="Grigoriev I."/>
        </authorList>
    </citation>
    <scope>NUCLEOTIDE SEQUENCE</scope>
    <source>
        <strain evidence="4">CBS 260.36</strain>
    </source>
</reference>
<evidence type="ECO:0000256" key="2">
    <source>
        <dbReference type="ARBA" id="ARBA00023315"/>
    </source>
</evidence>
<protein>
    <submittedName>
        <fullName evidence="4">Acyl-CoA N-acyltransferase</fullName>
    </submittedName>
</protein>
<feature type="domain" description="N-acetyltransferase" evidence="3">
    <location>
        <begin position="14"/>
        <end position="160"/>
    </location>
</feature>
<dbReference type="PANTHER" id="PTHR10545:SF29">
    <property type="entry name" value="GH14572P-RELATED"/>
    <property type="match status" value="1"/>
</dbReference>
<sequence>MASPASQPETVPAPIPSPLTHSDFEEWQRLFRDYIAWYPTTLPDEQYRKTFDRMLDPSSGLYGLLLRDTSDEKKLVGFVHCLLQQTPWSERSIMHLNDLYIDPTYQSRGYGRALIRGVEAKAKELQCLRVGWVTRSDNPARKLYDKIADCNFVEYRLKLE</sequence>
<gene>
    <name evidence="4" type="ORF">K461DRAFT_280992</name>
</gene>
<dbReference type="OrthoDB" id="7305308at2759"/>
<dbReference type="GO" id="GO:0005737">
    <property type="term" value="C:cytoplasm"/>
    <property type="evidence" value="ECO:0007669"/>
    <property type="project" value="TreeGrafter"/>
</dbReference>
<dbReference type="SUPFAM" id="SSF55729">
    <property type="entry name" value="Acyl-CoA N-acyltransferases (Nat)"/>
    <property type="match status" value="1"/>
</dbReference>
<keyword evidence="1" id="KW-0808">Transferase</keyword>
<evidence type="ECO:0000313" key="4">
    <source>
        <dbReference type="EMBL" id="KAF2149774.1"/>
    </source>
</evidence>
<dbReference type="Pfam" id="PF00583">
    <property type="entry name" value="Acetyltransf_1"/>
    <property type="match status" value="1"/>
</dbReference>
<proteinExistence type="predicted"/>
<organism evidence="4 5">
    <name type="scientific">Myriangium duriaei CBS 260.36</name>
    <dbReference type="NCBI Taxonomy" id="1168546"/>
    <lineage>
        <taxon>Eukaryota</taxon>
        <taxon>Fungi</taxon>
        <taxon>Dikarya</taxon>
        <taxon>Ascomycota</taxon>
        <taxon>Pezizomycotina</taxon>
        <taxon>Dothideomycetes</taxon>
        <taxon>Dothideomycetidae</taxon>
        <taxon>Myriangiales</taxon>
        <taxon>Myriangiaceae</taxon>
        <taxon>Myriangium</taxon>
    </lineage>
</organism>
<dbReference type="CDD" id="cd04301">
    <property type="entry name" value="NAT_SF"/>
    <property type="match status" value="1"/>
</dbReference>
<comment type="caution">
    <text evidence="4">The sequence shown here is derived from an EMBL/GenBank/DDBJ whole genome shotgun (WGS) entry which is preliminary data.</text>
</comment>
<dbReference type="PANTHER" id="PTHR10545">
    <property type="entry name" value="DIAMINE N-ACETYLTRANSFERASE"/>
    <property type="match status" value="1"/>
</dbReference>
<name>A0A9P4MH91_9PEZI</name>
<evidence type="ECO:0000259" key="3">
    <source>
        <dbReference type="PROSITE" id="PS51186"/>
    </source>
</evidence>
<evidence type="ECO:0000256" key="1">
    <source>
        <dbReference type="ARBA" id="ARBA00022679"/>
    </source>
</evidence>
<accession>A0A9P4MH91</accession>
<dbReference type="InterPro" id="IPR000182">
    <property type="entry name" value="GNAT_dom"/>
</dbReference>
<keyword evidence="2" id="KW-0012">Acyltransferase</keyword>
<dbReference type="AlphaFoldDB" id="A0A9P4MH91"/>
<dbReference type="PROSITE" id="PS51186">
    <property type="entry name" value="GNAT"/>
    <property type="match status" value="1"/>
</dbReference>
<dbReference type="Gene3D" id="3.40.630.30">
    <property type="match status" value="1"/>
</dbReference>
<evidence type="ECO:0000313" key="5">
    <source>
        <dbReference type="Proteomes" id="UP000799439"/>
    </source>
</evidence>
<dbReference type="GO" id="GO:0008080">
    <property type="term" value="F:N-acetyltransferase activity"/>
    <property type="evidence" value="ECO:0007669"/>
    <property type="project" value="TreeGrafter"/>
</dbReference>
<dbReference type="EMBL" id="ML996090">
    <property type="protein sequence ID" value="KAF2149774.1"/>
    <property type="molecule type" value="Genomic_DNA"/>
</dbReference>
<dbReference type="InterPro" id="IPR016181">
    <property type="entry name" value="Acyl_CoA_acyltransferase"/>
</dbReference>